<feature type="domain" description="TIR" evidence="20">
    <location>
        <begin position="722"/>
        <end position="867"/>
    </location>
</feature>
<dbReference type="InterPro" id="IPR000157">
    <property type="entry name" value="TIR_dom"/>
</dbReference>
<evidence type="ECO:0000256" key="16">
    <source>
        <dbReference type="ARBA" id="ARBA00057507"/>
    </source>
</evidence>
<name>A0A8T1SC67_CHESE</name>
<evidence type="ECO:0000256" key="7">
    <source>
        <dbReference type="ARBA" id="ARBA00022729"/>
    </source>
</evidence>
<evidence type="ECO:0000313" key="22">
    <source>
        <dbReference type="Proteomes" id="UP000765507"/>
    </source>
</evidence>
<evidence type="ECO:0000256" key="6">
    <source>
        <dbReference type="ARBA" id="ARBA00022692"/>
    </source>
</evidence>
<keyword evidence="4" id="KW-0399">Innate immunity</keyword>
<evidence type="ECO:0000259" key="20">
    <source>
        <dbReference type="PROSITE" id="PS50104"/>
    </source>
</evidence>
<comment type="subunit">
    <text evidence="17">Homodimer. Interacts with MYD88 (via TIR domain). Interacts with TICAM1 (via TIR domain). Interacts with UNC93B1; this interaction is essential for proper TLR5 localization to the plasma membrane.</text>
</comment>
<keyword evidence="7" id="KW-0732">Signal</keyword>
<keyword evidence="13 21" id="KW-0675">Receptor</keyword>
<evidence type="ECO:0000256" key="12">
    <source>
        <dbReference type="ARBA" id="ARBA00023157"/>
    </source>
</evidence>
<evidence type="ECO:0000256" key="9">
    <source>
        <dbReference type="ARBA" id="ARBA00022859"/>
    </source>
</evidence>
<evidence type="ECO:0000256" key="8">
    <source>
        <dbReference type="ARBA" id="ARBA00022737"/>
    </source>
</evidence>
<dbReference type="InterPro" id="IPR035897">
    <property type="entry name" value="Toll_tir_struct_dom_sf"/>
</dbReference>
<dbReference type="FunFam" id="3.40.50.10140:FF:000001">
    <property type="entry name" value="Toll-like receptor 2"/>
    <property type="match status" value="1"/>
</dbReference>
<dbReference type="Gene3D" id="3.40.50.10140">
    <property type="entry name" value="Toll/interleukin-1 receptor homology (TIR) domain"/>
    <property type="match status" value="1"/>
</dbReference>
<dbReference type="Pfam" id="PF01582">
    <property type="entry name" value="TIR"/>
    <property type="match status" value="1"/>
</dbReference>
<comment type="similarity">
    <text evidence="2">Belongs to the Toll-like receptor family.</text>
</comment>
<dbReference type="InterPro" id="IPR017241">
    <property type="entry name" value="Toll-like_receptor"/>
</dbReference>
<evidence type="ECO:0000256" key="4">
    <source>
        <dbReference type="ARBA" id="ARBA00022588"/>
    </source>
</evidence>
<evidence type="ECO:0000256" key="1">
    <source>
        <dbReference type="ARBA" id="ARBA00004479"/>
    </source>
</evidence>
<evidence type="ECO:0000256" key="13">
    <source>
        <dbReference type="ARBA" id="ARBA00023170"/>
    </source>
</evidence>
<dbReference type="GO" id="GO:0004888">
    <property type="term" value="F:transmembrane signaling receptor activity"/>
    <property type="evidence" value="ECO:0007669"/>
    <property type="project" value="InterPro"/>
</dbReference>
<keyword evidence="9" id="KW-0391">Immunity</keyword>
<dbReference type="PANTHER" id="PTHR24365:SF525">
    <property type="entry name" value="TOLL-LIKE RECEPTOR 5"/>
    <property type="match status" value="1"/>
</dbReference>
<dbReference type="Pfam" id="PF13855">
    <property type="entry name" value="LRR_8"/>
    <property type="match status" value="4"/>
</dbReference>
<evidence type="ECO:0000256" key="10">
    <source>
        <dbReference type="ARBA" id="ARBA00022989"/>
    </source>
</evidence>
<dbReference type="GO" id="GO:0006954">
    <property type="term" value="P:inflammatory response"/>
    <property type="evidence" value="ECO:0007669"/>
    <property type="project" value="UniProtKB-KW"/>
</dbReference>
<dbReference type="SMART" id="SM00255">
    <property type="entry name" value="TIR"/>
    <property type="match status" value="1"/>
</dbReference>
<keyword evidence="5" id="KW-0433">Leucine-rich repeat</keyword>
<keyword evidence="6 19" id="KW-0812">Transmembrane</keyword>
<comment type="caution">
    <text evidence="21">The sequence shown here is derived from an EMBL/GenBank/DDBJ whole genome shotgun (WGS) entry which is preliminary data.</text>
</comment>
<evidence type="ECO:0000256" key="2">
    <source>
        <dbReference type="ARBA" id="ARBA00009634"/>
    </source>
</evidence>
<comment type="subcellular location">
    <subcellularLocation>
        <location evidence="1">Membrane</location>
        <topology evidence="1">Single-pass type I membrane protein</topology>
    </subcellularLocation>
</comment>
<keyword evidence="3" id="KW-0597">Phosphoprotein</keyword>
<dbReference type="Gene3D" id="3.80.10.10">
    <property type="entry name" value="Ribonuclease Inhibitor"/>
    <property type="match status" value="3"/>
</dbReference>
<keyword evidence="8" id="KW-0677">Repeat</keyword>
<keyword evidence="11 19" id="KW-0472">Membrane</keyword>
<evidence type="ECO:0000256" key="11">
    <source>
        <dbReference type="ARBA" id="ARBA00023136"/>
    </source>
</evidence>
<dbReference type="GO" id="GO:0045087">
    <property type="term" value="P:innate immune response"/>
    <property type="evidence" value="ECO:0007669"/>
    <property type="project" value="UniProtKB-KW"/>
</dbReference>
<comment type="function">
    <text evidence="16">Pattern recognition receptor (PRR) located on the cell surface that participates in the activation of innate immunity and inflammatory response. Recognizes small molecular motifs named pathogen-associated molecular pattern (PAMPs) expressed by pathogens and microbe-associated molecular patterns (MAMPs) usually expressed by resident microbiota. Upon ligand binding such as bacterial flagellins, recruits intracellular adapter proteins MYD88 and TRIF leading to NF-kappa-B activation, cytokine secretion and induction of the inflammatory response. Plays thereby an important role in the relationship between the intestinal epithelium and enteric microbes and contributes to the gut microbiota composition throughout life.</text>
</comment>
<evidence type="ECO:0000256" key="15">
    <source>
        <dbReference type="ARBA" id="ARBA00023198"/>
    </source>
</evidence>
<dbReference type="SUPFAM" id="SSF52200">
    <property type="entry name" value="Toll/Interleukin receptor TIR domain"/>
    <property type="match status" value="1"/>
</dbReference>
<keyword evidence="10 19" id="KW-1133">Transmembrane helix</keyword>
<dbReference type="PANTHER" id="PTHR24365">
    <property type="entry name" value="TOLL-LIKE RECEPTOR"/>
    <property type="match status" value="1"/>
</dbReference>
<evidence type="ECO:0000313" key="21">
    <source>
        <dbReference type="EMBL" id="KAG6926163.1"/>
    </source>
</evidence>
<gene>
    <name evidence="21" type="ORF">G0U57_012741</name>
</gene>
<keyword evidence="14" id="KW-0325">Glycoprotein</keyword>
<reference evidence="21 22" key="1">
    <citation type="journal article" date="2020" name="G3 (Bethesda)">
        <title>Draft Genome of the Common Snapping Turtle, Chelydra serpentina, a Model for Phenotypic Plasticity in Reptiles.</title>
        <authorList>
            <person name="Das D."/>
            <person name="Singh S.K."/>
            <person name="Bierstedt J."/>
            <person name="Erickson A."/>
            <person name="Galli G.L.J."/>
            <person name="Crossley D.A. 2nd"/>
            <person name="Rhen T."/>
        </authorList>
    </citation>
    <scope>NUCLEOTIDE SEQUENCE [LARGE SCALE GENOMIC DNA]</scope>
    <source>
        <strain evidence="21">KW</strain>
    </source>
</reference>
<feature type="transmembrane region" description="Helical" evidence="19">
    <location>
        <begin position="671"/>
        <end position="694"/>
    </location>
</feature>
<dbReference type="InterPro" id="IPR001611">
    <property type="entry name" value="Leu-rich_rpt"/>
</dbReference>
<proteinExistence type="inferred from homology"/>
<dbReference type="GO" id="GO:0005886">
    <property type="term" value="C:plasma membrane"/>
    <property type="evidence" value="ECO:0007669"/>
    <property type="project" value="TreeGrafter"/>
</dbReference>
<keyword evidence="15" id="KW-0395">Inflammatory response</keyword>
<dbReference type="SMART" id="SM00369">
    <property type="entry name" value="LRR_TYP"/>
    <property type="match status" value="10"/>
</dbReference>
<evidence type="ECO:0000256" key="3">
    <source>
        <dbReference type="ARBA" id="ARBA00022553"/>
    </source>
</evidence>
<accession>A0A8T1SC67</accession>
<sequence>MESGLEPAQLLSSWLFNYHLQHLPVKSNITMLHHLVFLLGMSLVAKEIFATSCCSQGQNALCYFCNLTEVPHVPKDTVVLLLSFNKIRQVNASSFPLLEQLQILEIGTQFVFPVTIGKAAFRNLPNLRMLDLGDNKILNLDPDAFVELSNVHTLRLYHNSLEESILEEDYLRDMISLEYLDLSGNKIKSLRPHRLFYHLKSLQIVNLKNNHISTLCEGNLDSFQGKFFILFILNSNKFYYTTSMDWAKCGNPFKNIALDTLDLGGNGWDADIMQHFCTAVNGTSIVFLKLSSHIMGPGFGFKNLKDPDNHTFAGLARSGVRLLDISHGYIFSLNPYVFQSLGDLELLNLHYNKINQIQKQAFFGLRNLGTLNLSYNILGELYDYTFEGLQNVMHIDLQQNHIGVIAGNSFRDLTRLKMVDLRDNAIKTLPSFPAMITLHLSDNKLVSVGNQRIHATTFLNLERNRLDNLGDLYMLLQVPDVQYILLRQNRLSYCVKSVDVIENNQLVYLDLGENMLKLVWDRGLCLDVFRALSKLEVLHLNNNYLTTLPQDIFSGLTSLNRLNLASNLLSYLSPGVFPESLKTLNMSENQLLSPALELFMTLSVLDITNNRFFCDCTLNTWTAWLNQTNVTLAGSENDTYCLLPPVFTRVPLSSVALDGCNEDELQKPLQFSLFIFTSVTLIIFLTAVIIFSHFRGTCFVWYKTIKGALLKERKQAIDTSAYKYDAYLCYSNRDFEWVQNSLLKHLDSQYSEKNRFTLCFEERDFLPGEEQITNIRDAIWNSRKTICIVTRQFLKDGWCVEAFNFAQSRYFCDLKDVLIMVVVGSLSQYQLMKYKPIRVFAQRSQYMQWPEDHQDVDWFLNNLSHQILKEKKVKKKSSVLEMQTVRTIS</sequence>
<evidence type="ECO:0000256" key="14">
    <source>
        <dbReference type="ARBA" id="ARBA00023180"/>
    </source>
</evidence>
<dbReference type="InterPro" id="IPR032675">
    <property type="entry name" value="LRR_dom_sf"/>
</dbReference>
<keyword evidence="12" id="KW-1015">Disulfide bond</keyword>
<dbReference type="FunFam" id="3.80.10.10:FF:000365">
    <property type="entry name" value="Toll-like receptor 5"/>
    <property type="match status" value="1"/>
</dbReference>
<dbReference type="SUPFAM" id="SSF52058">
    <property type="entry name" value="L domain-like"/>
    <property type="match status" value="2"/>
</dbReference>
<dbReference type="InterPro" id="IPR003591">
    <property type="entry name" value="Leu-rich_rpt_typical-subtyp"/>
</dbReference>
<dbReference type="PROSITE" id="PS50104">
    <property type="entry name" value="TIR"/>
    <property type="match status" value="1"/>
</dbReference>
<evidence type="ECO:0000256" key="19">
    <source>
        <dbReference type="SAM" id="Phobius"/>
    </source>
</evidence>
<evidence type="ECO:0000256" key="5">
    <source>
        <dbReference type="ARBA" id="ARBA00022614"/>
    </source>
</evidence>
<dbReference type="PIRSF" id="PIRSF037595">
    <property type="entry name" value="Toll-like_receptor"/>
    <property type="match status" value="1"/>
</dbReference>
<dbReference type="FunFam" id="3.80.10.10:FF:000592">
    <property type="entry name" value="Toll-like receptor 5"/>
    <property type="match status" value="1"/>
</dbReference>
<dbReference type="GO" id="GO:0002224">
    <property type="term" value="P:toll-like receptor signaling pathway"/>
    <property type="evidence" value="ECO:0007669"/>
    <property type="project" value="InterPro"/>
</dbReference>
<dbReference type="Proteomes" id="UP000765507">
    <property type="component" value="Unassembled WGS sequence"/>
</dbReference>
<keyword evidence="22" id="KW-1185">Reference proteome</keyword>
<dbReference type="OrthoDB" id="6160824at2759"/>
<organism evidence="21 22">
    <name type="scientific">Chelydra serpentina</name>
    <name type="common">Snapping turtle</name>
    <name type="synonym">Testudo serpentina</name>
    <dbReference type="NCBI Taxonomy" id="8475"/>
    <lineage>
        <taxon>Eukaryota</taxon>
        <taxon>Metazoa</taxon>
        <taxon>Chordata</taxon>
        <taxon>Craniata</taxon>
        <taxon>Vertebrata</taxon>
        <taxon>Euteleostomi</taxon>
        <taxon>Archelosauria</taxon>
        <taxon>Testudinata</taxon>
        <taxon>Testudines</taxon>
        <taxon>Cryptodira</taxon>
        <taxon>Durocryptodira</taxon>
        <taxon>Americhelydia</taxon>
        <taxon>Chelydroidea</taxon>
        <taxon>Chelydridae</taxon>
        <taxon>Chelydra</taxon>
    </lineage>
</organism>
<dbReference type="PROSITE" id="PS51450">
    <property type="entry name" value="LRR"/>
    <property type="match status" value="3"/>
</dbReference>
<evidence type="ECO:0000256" key="17">
    <source>
        <dbReference type="ARBA" id="ARBA00062299"/>
    </source>
</evidence>
<dbReference type="AlphaFoldDB" id="A0A8T1SC67"/>
<protein>
    <recommendedName>
        <fullName evidence="18">Toll-like receptor 5</fullName>
    </recommendedName>
</protein>
<evidence type="ECO:0000256" key="18">
    <source>
        <dbReference type="ARBA" id="ARBA00072833"/>
    </source>
</evidence>
<dbReference type="EMBL" id="JAHGAV010000342">
    <property type="protein sequence ID" value="KAG6926163.1"/>
    <property type="molecule type" value="Genomic_DNA"/>
</dbReference>
<dbReference type="FunFam" id="3.80.10.10:FF:000306">
    <property type="entry name" value="Toll-like receptor 5"/>
    <property type="match status" value="1"/>
</dbReference>